<dbReference type="GO" id="GO:0004113">
    <property type="term" value="F:2',3'-cyclic-nucleotide 3'-phosphodiesterase activity"/>
    <property type="evidence" value="ECO:0007669"/>
    <property type="project" value="InterPro"/>
</dbReference>
<proteinExistence type="predicted"/>
<name>A0A142EJ67_9BACT</name>
<evidence type="ECO:0000313" key="3">
    <source>
        <dbReference type="Proteomes" id="UP000073816"/>
    </source>
</evidence>
<dbReference type="Pfam" id="PF13563">
    <property type="entry name" value="2_5_RNA_ligase2"/>
    <property type="match status" value="1"/>
</dbReference>
<dbReference type="STRING" id="1727163.AO498_02105"/>
<dbReference type="GO" id="GO:0008664">
    <property type="term" value="F:RNA 2',3'-cyclic 3'-phosphodiesterase activity"/>
    <property type="evidence" value="ECO:0007669"/>
    <property type="project" value="InterPro"/>
</dbReference>
<keyword evidence="3" id="KW-1185">Reference proteome</keyword>
<reference evidence="2 3" key="2">
    <citation type="journal article" date="2016" name="Genome Announc.">
        <title>Complete Genome Sequence of Algoriphagus sp. Strain M8-2, Isolated from a Brackish Lake.</title>
        <authorList>
            <person name="Muraguchi Y."/>
            <person name="Kushimoto K."/>
            <person name="Ohtsubo Y."/>
            <person name="Suzuki T."/>
            <person name="Dohra H."/>
            <person name="Kimbara K."/>
            <person name="Shintani M."/>
        </authorList>
    </citation>
    <scope>NUCLEOTIDE SEQUENCE [LARGE SCALE GENOMIC DNA]</scope>
    <source>
        <strain evidence="2 3">M8-2</strain>
    </source>
</reference>
<dbReference type="OrthoDB" id="1951600at2"/>
<keyword evidence="1" id="KW-0378">Hydrolase</keyword>
<evidence type="ECO:0000313" key="2">
    <source>
        <dbReference type="EMBL" id="AMQ55172.1"/>
    </source>
</evidence>
<dbReference type="Proteomes" id="UP000073816">
    <property type="component" value="Chromosome"/>
</dbReference>
<reference evidence="3" key="1">
    <citation type="submission" date="2015-09" db="EMBL/GenBank/DDBJ databases">
        <title>Complete sequence of Algoriphagus sp. M8-2.</title>
        <authorList>
            <person name="Shintani M."/>
        </authorList>
    </citation>
    <scope>NUCLEOTIDE SEQUENCE [LARGE SCALE GENOMIC DNA]</scope>
    <source>
        <strain evidence="3">M8-2</strain>
    </source>
</reference>
<dbReference type="InterPro" id="IPR004175">
    <property type="entry name" value="RNA_CPDase"/>
</dbReference>
<protein>
    <recommendedName>
        <fullName evidence="4">2'-5' RNA ligase</fullName>
    </recommendedName>
</protein>
<dbReference type="AlphaFoldDB" id="A0A142EJ67"/>
<dbReference type="Gene3D" id="3.90.1140.10">
    <property type="entry name" value="Cyclic phosphodiesterase"/>
    <property type="match status" value="1"/>
</dbReference>
<dbReference type="PATRIC" id="fig|1727163.4.peg.444"/>
<gene>
    <name evidence="2" type="ORF">AO498_02105</name>
</gene>
<dbReference type="NCBIfam" id="TIGR02258">
    <property type="entry name" value="2_5_ligase"/>
    <property type="match status" value="1"/>
</dbReference>
<dbReference type="EMBL" id="CP012836">
    <property type="protein sequence ID" value="AMQ55172.1"/>
    <property type="molecule type" value="Genomic_DNA"/>
</dbReference>
<evidence type="ECO:0000256" key="1">
    <source>
        <dbReference type="ARBA" id="ARBA00022801"/>
    </source>
</evidence>
<dbReference type="SUPFAM" id="SSF55144">
    <property type="entry name" value="LigT-like"/>
    <property type="match status" value="1"/>
</dbReference>
<evidence type="ECO:0008006" key="4">
    <source>
        <dbReference type="Google" id="ProtNLM"/>
    </source>
</evidence>
<dbReference type="PANTHER" id="PTHR40037">
    <property type="entry name" value="PHOSPHOESTERASE YJCG-RELATED"/>
    <property type="match status" value="1"/>
</dbReference>
<sequence>MKNMEKYFLAILPSEEIFNRAEQIKNELKEKFNVKYALKSPAHITVKMPFPFDENREAQLIEKLGSFLKSYPCFDLRIAGIHHFGNRVIYSKVAESEALRTLQEDLRKFCRLHLHLVEELSDRNYTPHMTLAFKDIKPKIYDQIFEFVNKQPIEGAFSVHQICLLKKVEGRWKVIFHLDLQCKS</sequence>
<dbReference type="InterPro" id="IPR050580">
    <property type="entry name" value="2H_phosphoesterase_YjcG-like"/>
</dbReference>
<dbReference type="KEGG" id="alm:AO498_02105"/>
<dbReference type="InterPro" id="IPR009097">
    <property type="entry name" value="Cyclic_Pdiesterase"/>
</dbReference>
<dbReference type="PANTHER" id="PTHR40037:SF1">
    <property type="entry name" value="PHOSPHOESTERASE SAOUHSC_00951-RELATED"/>
    <property type="match status" value="1"/>
</dbReference>
<accession>A0A142EJ67</accession>
<organism evidence="2 3">
    <name type="scientific">Algoriphagus sanaruensis</name>
    <dbReference type="NCBI Taxonomy" id="1727163"/>
    <lineage>
        <taxon>Bacteria</taxon>
        <taxon>Pseudomonadati</taxon>
        <taxon>Bacteroidota</taxon>
        <taxon>Cytophagia</taxon>
        <taxon>Cytophagales</taxon>
        <taxon>Cyclobacteriaceae</taxon>
        <taxon>Algoriphagus</taxon>
    </lineage>
</organism>
<dbReference type="RefSeq" id="WP_067543116.1">
    <property type="nucleotide sequence ID" value="NZ_CP012836.1"/>
</dbReference>